<dbReference type="OrthoDB" id="412286at2759"/>
<dbReference type="PaxDb" id="3827-XP_004498779.1"/>
<keyword evidence="3" id="KW-0378">Hydrolase</keyword>
<sequence>MLCNLVPLSRKKKPGSVPVHINVYDLTPINGYAYWLGLGIYHSGVQVHGVEYGFGAHERDTTGIFEVEPRHCPGFTFRKSIYIGSTDMGPNEVRELMEKLAEEYAGTTYHLIQKNCNHFCNDVCVKLTGKSIPRWVNRLARLGFFCNCVLPPSLNESKVGQVTLDKVQQGDKKKMRSQSRKLDDSSNPPLSVSQRHCLPPSSTVINASSSSTLTVK</sequence>
<dbReference type="KEGG" id="cam:101498406"/>
<keyword evidence="6" id="KW-1185">Reference proteome</keyword>
<evidence type="ECO:0000313" key="6">
    <source>
        <dbReference type="Proteomes" id="UP000087171"/>
    </source>
</evidence>
<name>A0A1S2Y5C1_CICAR</name>
<gene>
    <name evidence="7" type="primary">LOC101498406</name>
</gene>
<dbReference type="InterPro" id="IPR042266">
    <property type="entry name" value="PPPDE_sf"/>
</dbReference>
<evidence type="ECO:0000259" key="5">
    <source>
        <dbReference type="PROSITE" id="PS51858"/>
    </source>
</evidence>
<dbReference type="eggNOG" id="KOG0324">
    <property type="taxonomic scope" value="Eukaryota"/>
</dbReference>
<dbReference type="GeneID" id="101498406"/>
<dbReference type="GO" id="GO:0006508">
    <property type="term" value="P:proteolysis"/>
    <property type="evidence" value="ECO:0007669"/>
    <property type="project" value="UniProtKB-KW"/>
</dbReference>
<keyword evidence="2" id="KW-0645">Protease</keyword>
<feature type="domain" description="PPPDE" evidence="5">
    <location>
        <begin position="17"/>
        <end position="154"/>
    </location>
</feature>
<dbReference type="PANTHER" id="PTHR12378:SF17">
    <property type="entry name" value="OS06G0182100 PROTEIN"/>
    <property type="match status" value="1"/>
</dbReference>
<dbReference type="RefSeq" id="XP_004498779.1">
    <property type="nucleotide sequence ID" value="XM_004498722.3"/>
</dbReference>
<dbReference type="PROSITE" id="PS51858">
    <property type="entry name" value="PPPDE"/>
    <property type="match status" value="1"/>
</dbReference>
<reference evidence="6" key="1">
    <citation type="journal article" date="2013" name="Nat. Biotechnol.">
        <title>Draft genome sequence of chickpea (Cicer arietinum) provides a resource for trait improvement.</title>
        <authorList>
            <person name="Varshney R.K."/>
            <person name="Song C."/>
            <person name="Saxena R.K."/>
            <person name="Azam S."/>
            <person name="Yu S."/>
            <person name="Sharpe A.G."/>
            <person name="Cannon S."/>
            <person name="Baek J."/>
            <person name="Rosen B.D."/>
            <person name="Tar'an B."/>
            <person name="Millan T."/>
            <person name="Zhang X."/>
            <person name="Ramsay L.D."/>
            <person name="Iwata A."/>
            <person name="Wang Y."/>
            <person name="Nelson W."/>
            <person name="Farmer A.D."/>
            <person name="Gaur P.M."/>
            <person name="Soderlund C."/>
            <person name="Penmetsa R.V."/>
            <person name="Xu C."/>
            <person name="Bharti A.K."/>
            <person name="He W."/>
            <person name="Winter P."/>
            <person name="Zhao S."/>
            <person name="Hane J.K."/>
            <person name="Carrasquilla-Garcia N."/>
            <person name="Condie J.A."/>
            <person name="Upadhyaya H.D."/>
            <person name="Luo M.C."/>
            <person name="Thudi M."/>
            <person name="Gowda C.L."/>
            <person name="Singh N.P."/>
            <person name="Lichtenzveig J."/>
            <person name="Gali K.K."/>
            <person name="Rubio J."/>
            <person name="Nadarajan N."/>
            <person name="Dolezel J."/>
            <person name="Bansal K.C."/>
            <person name="Xu X."/>
            <person name="Edwards D."/>
            <person name="Zhang G."/>
            <person name="Kahl G."/>
            <person name="Gil J."/>
            <person name="Singh K.B."/>
            <person name="Datta S.K."/>
            <person name="Jackson S.A."/>
            <person name="Wang J."/>
            <person name="Cook D.R."/>
        </authorList>
    </citation>
    <scope>NUCLEOTIDE SEQUENCE [LARGE SCALE GENOMIC DNA]</scope>
    <source>
        <strain evidence="6">cv. CDC Frontier</strain>
    </source>
</reference>
<reference evidence="7" key="2">
    <citation type="submission" date="2025-08" db="UniProtKB">
        <authorList>
            <consortium name="RefSeq"/>
        </authorList>
    </citation>
    <scope>IDENTIFICATION</scope>
    <source>
        <tissue evidence="7">Etiolated seedlings</tissue>
    </source>
</reference>
<dbReference type="Pfam" id="PF05903">
    <property type="entry name" value="Peptidase_C97"/>
    <property type="match status" value="1"/>
</dbReference>
<dbReference type="STRING" id="3827.A0A1S2Y5C1"/>
<dbReference type="GO" id="GO:0101005">
    <property type="term" value="F:deubiquitinase activity"/>
    <property type="evidence" value="ECO:0007669"/>
    <property type="project" value="TreeGrafter"/>
</dbReference>
<comment type="similarity">
    <text evidence="1">Belongs to the DeSI family.</text>
</comment>
<dbReference type="AlphaFoldDB" id="A0A1S2Y5C1"/>
<protein>
    <submittedName>
        <fullName evidence="7">DeSI-like protein At4g17486</fullName>
    </submittedName>
</protein>
<dbReference type="GO" id="GO:0016579">
    <property type="term" value="P:protein deubiquitination"/>
    <property type="evidence" value="ECO:0007669"/>
    <property type="project" value="TreeGrafter"/>
</dbReference>
<evidence type="ECO:0000256" key="2">
    <source>
        <dbReference type="ARBA" id="ARBA00022670"/>
    </source>
</evidence>
<evidence type="ECO:0000313" key="7">
    <source>
        <dbReference type="RefSeq" id="XP_004498779.1"/>
    </source>
</evidence>
<dbReference type="PANTHER" id="PTHR12378">
    <property type="entry name" value="DESUMOYLATING ISOPEPTIDASE"/>
    <property type="match status" value="1"/>
</dbReference>
<organism evidence="6 7">
    <name type="scientific">Cicer arietinum</name>
    <name type="common">Chickpea</name>
    <name type="synonym">Garbanzo</name>
    <dbReference type="NCBI Taxonomy" id="3827"/>
    <lineage>
        <taxon>Eukaryota</taxon>
        <taxon>Viridiplantae</taxon>
        <taxon>Streptophyta</taxon>
        <taxon>Embryophyta</taxon>
        <taxon>Tracheophyta</taxon>
        <taxon>Spermatophyta</taxon>
        <taxon>Magnoliopsida</taxon>
        <taxon>eudicotyledons</taxon>
        <taxon>Gunneridae</taxon>
        <taxon>Pentapetalae</taxon>
        <taxon>rosids</taxon>
        <taxon>fabids</taxon>
        <taxon>Fabales</taxon>
        <taxon>Fabaceae</taxon>
        <taxon>Papilionoideae</taxon>
        <taxon>50 kb inversion clade</taxon>
        <taxon>NPAAA clade</taxon>
        <taxon>Hologalegina</taxon>
        <taxon>IRL clade</taxon>
        <taxon>Cicereae</taxon>
        <taxon>Cicer</taxon>
    </lineage>
</organism>
<dbReference type="SMART" id="SM01179">
    <property type="entry name" value="DUF862"/>
    <property type="match status" value="1"/>
</dbReference>
<feature type="compositionally biased region" description="Low complexity" evidence="4">
    <location>
        <begin position="201"/>
        <end position="216"/>
    </location>
</feature>
<feature type="compositionally biased region" description="Polar residues" evidence="4">
    <location>
        <begin position="185"/>
        <end position="194"/>
    </location>
</feature>
<dbReference type="InterPro" id="IPR008580">
    <property type="entry name" value="PPPDE_dom"/>
</dbReference>
<evidence type="ECO:0000256" key="1">
    <source>
        <dbReference type="ARBA" id="ARBA00008140"/>
    </source>
</evidence>
<evidence type="ECO:0000256" key="3">
    <source>
        <dbReference type="ARBA" id="ARBA00022801"/>
    </source>
</evidence>
<feature type="region of interest" description="Disordered" evidence="4">
    <location>
        <begin position="166"/>
        <end position="216"/>
    </location>
</feature>
<proteinExistence type="inferred from homology"/>
<accession>A0A1S2Y5C1</accession>
<dbReference type="Proteomes" id="UP000087171">
    <property type="component" value="Chromosome Ca4"/>
</dbReference>
<dbReference type="Gene3D" id="3.90.1720.30">
    <property type="entry name" value="PPPDE domains"/>
    <property type="match status" value="1"/>
</dbReference>
<evidence type="ECO:0000256" key="4">
    <source>
        <dbReference type="SAM" id="MobiDB-lite"/>
    </source>
</evidence>